<organism evidence="2 3">
    <name type="scientific">Candidatus Methanofastidiosum methylothiophilum</name>
    <dbReference type="NCBI Taxonomy" id="1705564"/>
    <lineage>
        <taxon>Archaea</taxon>
        <taxon>Methanobacteriati</taxon>
        <taxon>Methanobacteriota</taxon>
        <taxon>Stenosarchaea group</taxon>
        <taxon>Candidatus Methanofastidiosia</taxon>
        <taxon>Candidatus Methanofastidiosales</taxon>
        <taxon>Candidatus Methanofastidiosaceae</taxon>
        <taxon>Candidatus Methanofastidiosum</taxon>
    </lineage>
</organism>
<evidence type="ECO:0000256" key="1">
    <source>
        <dbReference type="SAM" id="Coils"/>
    </source>
</evidence>
<reference evidence="2 3" key="1">
    <citation type="journal article" date="2016" name="ISME J.">
        <title>Chasing the elusive Euryarchaeota class WSA2: genomes reveal a uniquely fastidious methyl-reducing methanogen.</title>
        <authorList>
            <person name="Nobu M.K."/>
            <person name="Narihiro T."/>
            <person name="Kuroda K."/>
            <person name="Mei R."/>
            <person name="Liu W.T."/>
        </authorList>
    </citation>
    <scope>NUCLEOTIDE SEQUENCE [LARGE SCALE GENOMIC DNA]</scope>
    <source>
        <strain evidence="2">U1lsi0528_Bin089</strain>
    </source>
</reference>
<dbReference type="EMBL" id="LNGD01000063">
    <property type="protein sequence ID" value="KYC51573.1"/>
    <property type="molecule type" value="Genomic_DNA"/>
</dbReference>
<evidence type="ECO:0000313" key="2">
    <source>
        <dbReference type="EMBL" id="KYC51573.1"/>
    </source>
</evidence>
<protein>
    <submittedName>
        <fullName evidence="2">Uncharacterized protein</fullName>
    </submittedName>
</protein>
<feature type="coiled-coil region" evidence="1">
    <location>
        <begin position="579"/>
        <end position="632"/>
    </location>
</feature>
<gene>
    <name evidence="2" type="ORF">AMQ74_01089</name>
</gene>
<proteinExistence type="predicted"/>
<evidence type="ECO:0000313" key="3">
    <source>
        <dbReference type="Proteomes" id="UP000075578"/>
    </source>
</evidence>
<dbReference type="AlphaFoldDB" id="A0A150J2V9"/>
<feature type="coiled-coil region" evidence="1">
    <location>
        <begin position="760"/>
        <end position="787"/>
    </location>
</feature>
<keyword evidence="1" id="KW-0175">Coiled coil</keyword>
<dbReference type="Proteomes" id="UP000075578">
    <property type="component" value="Unassembled WGS sequence"/>
</dbReference>
<feature type="coiled-coil region" evidence="1">
    <location>
        <begin position="811"/>
        <end position="845"/>
    </location>
</feature>
<comment type="caution">
    <text evidence="2">The sequence shown here is derived from an EMBL/GenBank/DDBJ whole genome shotgun (WGS) entry which is preliminary data.</text>
</comment>
<sequence length="935" mass="111576">MPFENKKIVDELADDISKVETSNEERILEVSTLLDNYKEFLDRLKSHNVEALKQWEIESFEEKLKQIRDNVEAASKEEVTELDQEKIYEDIDELKLIVRDIQKKIDLNLLELKHRIDETEKEQELSLINFLRKVKNKDEIFTEQYIIDNYTEALEIYSLLDVENKKLPKNVSPEIESEINKYLFKILDKIERVEEMQKKDYELFLKEIEEKNRYLTDRYISENFDETRKLYAELIERKKQLKGGRLTLIENNLKILNERIKEIESKKRVDLLTLLDEVEKFLPVYTETYILENPLDSRIIYERYAKIRNSLKGTVDAKIEEKITNAIDTLLSRIETVEKREIENLAFVYDRTGSALEKYTEEYISNNLSEAERTYVALSRDMQRLYPRFSPELNEKIQKNMNDLFLRVKNVETIKKKELEKFLENSYKALEEFDYSKINTDLESARQMYLKLLEEKKRLPADLELVIENNLSEIQEKVTKTEEVKLSILEDFLEKTIKTLEEYTKEHIDANIKEAVVLYNSLRREQKNLPVGIDYELEKAINVNLNAFDNRIKEIEDGKKIFVEEFIDYLNKKMGDFTEEKIIDNIIKAKEDYKKLLKEKEDIIVFANPEQEVEIERKMEKISARLKDTQEEELQKIDILLRRAQTFDIKFDQVYINSNLFEVRDLYKDLVKERNQILSVIAADKNDEIDEILSRIKKRVEHAEIVKEEELQYFIRRIKGLLDKYSFAQVLRSPAEAKDEYQTLIRDKQGLLLEYDDQLRLEIEALMSEFSNRIKDAEKELVQSKIDKIVNRIGGFITRYSYVEPSDKALVMEMIKEYKEIVANYKQFENELDMKSQELLKERIQQCQNLIKQIDYEIQYEKDIIEIKEGCTEFIKMYRDREVLLSKIWEAQNKYNALLQKFESIPFHKDSATEHEIVKKLQICYGLIDKSFKGL</sequence>
<accession>A0A150J2V9</accession>
<name>A0A150J2V9_9EURY</name>